<accession>A0A1C7FG51</accession>
<dbReference type="RefSeq" id="WP_065546198.1">
    <property type="nucleotide sequence ID" value="NZ_CP016415.1"/>
</dbReference>
<proteinExistence type="predicted"/>
<dbReference type="EMBL" id="CP016415">
    <property type="protein sequence ID" value="ANU38314.1"/>
    <property type="molecule type" value="Genomic_DNA"/>
</dbReference>
<keyword evidence="2" id="KW-1185">Reference proteome</keyword>
<sequence length="130" mass="14768">MPFNNDLDFMITYLERFCKEPHMVALDEVCDDQINLMLDFLTLAHKLKCDIYATGSLKSSHFLGLGVFTLEQSVAPQGNLFLKIEAHQLYISFELDNCNEGNLLTPIRVIDALTYLADMKGHGLLPEHYS</sequence>
<gene>
    <name evidence="1" type="ORF">VSVS05_03276</name>
</gene>
<dbReference type="Proteomes" id="UP000092528">
    <property type="component" value="Chromosome 2"/>
</dbReference>
<organism evidence="1 2">
    <name type="scientific">Vibrio scophthalmi</name>
    <dbReference type="NCBI Taxonomy" id="45658"/>
    <lineage>
        <taxon>Bacteria</taxon>
        <taxon>Pseudomonadati</taxon>
        <taxon>Pseudomonadota</taxon>
        <taxon>Gammaproteobacteria</taxon>
        <taxon>Vibrionales</taxon>
        <taxon>Vibrionaceae</taxon>
        <taxon>Vibrio</taxon>
    </lineage>
</organism>
<dbReference type="AlphaFoldDB" id="A0A1C7FG51"/>
<name>A0A1C7FG51_9VIBR</name>
<dbReference type="PATRIC" id="fig|45658.7.peg.3232"/>
<dbReference type="GeneID" id="96874702"/>
<protein>
    <submittedName>
        <fullName evidence="1">Uncharacterized protein</fullName>
    </submittedName>
</protein>
<evidence type="ECO:0000313" key="1">
    <source>
        <dbReference type="EMBL" id="ANU38314.1"/>
    </source>
</evidence>
<reference evidence="1 2" key="1">
    <citation type="submission" date="2016-07" db="EMBL/GenBank/DDBJ databases">
        <title>Genome sequencing of Vibrio scophthalmi strain VS-05, an isolated from Paralichthys olivaceus.</title>
        <authorList>
            <person name="Han H.-J."/>
        </authorList>
    </citation>
    <scope>NUCLEOTIDE SEQUENCE [LARGE SCALE GENOMIC DNA]</scope>
    <source>
        <strain evidence="1 2">VS-05</strain>
    </source>
</reference>
<evidence type="ECO:0000313" key="2">
    <source>
        <dbReference type="Proteomes" id="UP000092528"/>
    </source>
</evidence>